<organism evidence="9 10">
    <name type="scientific">Amycolatopsis sulphurea</name>
    <dbReference type="NCBI Taxonomy" id="76022"/>
    <lineage>
        <taxon>Bacteria</taxon>
        <taxon>Bacillati</taxon>
        <taxon>Actinomycetota</taxon>
        <taxon>Actinomycetes</taxon>
        <taxon>Pseudonocardiales</taxon>
        <taxon>Pseudonocardiaceae</taxon>
        <taxon>Amycolatopsis</taxon>
    </lineage>
</organism>
<dbReference type="CDD" id="cd06550">
    <property type="entry name" value="TM_ABC_iron-siderophores_like"/>
    <property type="match status" value="1"/>
</dbReference>
<evidence type="ECO:0000256" key="8">
    <source>
        <dbReference type="SAM" id="Phobius"/>
    </source>
</evidence>
<feature type="transmembrane region" description="Helical" evidence="8">
    <location>
        <begin position="133"/>
        <end position="152"/>
    </location>
</feature>
<comment type="subcellular location">
    <subcellularLocation>
        <location evidence="1">Cell membrane</location>
        <topology evidence="1">Multi-pass membrane protein</topology>
    </subcellularLocation>
</comment>
<dbReference type="GO" id="GO:0005886">
    <property type="term" value="C:plasma membrane"/>
    <property type="evidence" value="ECO:0007669"/>
    <property type="project" value="UniProtKB-SubCell"/>
</dbReference>
<keyword evidence="3" id="KW-0813">Transport</keyword>
<dbReference type="FunFam" id="1.10.3470.10:FF:000001">
    <property type="entry name" value="Vitamin B12 ABC transporter permease BtuC"/>
    <property type="match status" value="1"/>
</dbReference>
<keyword evidence="5 8" id="KW-0812">Transmembrane</keyword>
<evidence type="ECO:0000256" key="4">
    <source>
        <dbReference type="ARBA" id="ARBA00022475"/>
    </source>
</evidence>
<reference evidence="9 10" key="1">
    <citation type="submission" date="2017-10" db="EMBL/GenBank/DDBJ databases">
        <title>Sequencing the genomes of 1000 actinobacteria strains.</title>
        <authorList>
            <person name="Klenk H.-P."/>
        </authorList>
    </citation>
    <scope>NUCLEOTIDE SEQUENCE [LARGE SCALE GENOMIC DNA]</scope>
    <source>
        <strain evidence="9 10">DSM 46092</strain>
    </source>
</reference>
<evidence type="ECO:0000256" key="1">
    <source>
        <dbReference type="ARBA" id="ARBA00004651"/>
    </source>
</evidence>
<dbReference type="EMBL" id="PDJK01000001">
    <property type="protein sequence ID" value="PFG57640.1"/>
    <property type="molecule type" value="Genomic_DNA"/>
</dbReference>
<dbReference type="AlphaFoldDB" id="A0A2A9G4A0"/>
<sequence>MVVSVSPPAPVGPPVRRGRTARGTGLIVAFAALVLIMLVSVWIGSKSIPFGSIWSVLWHADGSADAVIIHDQRIPRTLLGALVGAALGLAGAVMQALTRNPLADPGLLGVNNGASAAVVSAIAFFGVSGVLGYVWFAFLGAAVASVVVYVLGTTGRAGASPDRLVMSGAALTAVLQAYLSAILLLDPNTFNQFRFWNVGSLSGRRADVLVQIAPFVAVGIVLALLLARPLNALALGEQTGRALGARPGRTRVLGAVAVTLLCGASTAAIGPITFIGLAVPQMVRILVGPDQRWVLPYSMVLSPVLLLGSDVVGRVLNPPEELQVGIVTAFLGAPVFLALCRRRKLARL</sequence>
<keyword evidence="6 8" id="KW-1133">Transmembrane helix</keyword>
<feature type="transmembrane region" description="Helical" evidence="8">
    <location>
        <begin position="322"/>
        <end position="340"/>
    </location>
</feature>
<dbReference type="Proteomes" id="UP000243542">
    <property type="component" value="Unassembled WGS sequence"/>
</dbReference>
<evidence type="ECO:0000256" key="2">
    <source>
        <dbReference type="ARBA" id="ARBA00007935"/>
    </source>
</evidence>
<comment type="caution">
    <text evidence="9">The sequence shown here is derived from an EMBL/GenBank/DDBJ whole genome shotgun (WGS) entry which is preliminary data.</text>
</comment>
<dbReference type="Pfam" id="PF01032">
    <property type="entry name" value="FecCD"/>
    <property type="match status" value="1"/>
</dbReference>
<evidence type="ECO:0000256" key="7">
    <source>
        <dbReference type="ARBA" id="ARBA00023136"/>
    </source>
</evidence>
<name>A0A2A9G4A0_9PSEU</name>
<feature type="transmembrane region" description="Helical" evidence="8">
    <location>
        <begin position="252"/>
        <end position="279"/>
    </location>
</feature>
<keyword evidence="10" id="KW-1185">Reference proteome</keyword>
<dbReference type="PANTHER" id="PTHR30472:SF1">
    <property type="entry name" value="FE(3+) DICITRATE TRANSPORT SYSTEM PERMEASE PROTEIN FECC-RELATED"/>
    <property type="match status" value="1"/>
</dbReference>
<feature type="transmembrane region" description="Helical" evidence="8">
    <location>
        <begin position="78"/>
        <end position="97"/>
    </location>
</feature>
<accession>A0A2A9G4A0</accession>
<keyword evidence="7 8" id="KW-0472">Membrane</keyword>
<dbReference type="SUPFAM" id="SSF81345">
    <property type="entry name" value="ABC transporter involved in vitamin B12 uptake, BtuC"/>
    <property type="match status" value="1"/>
</dbReference>
<feature type="transmembrane region" description="Helical" evidence="8">
    <location>
        <begin position="164"/>
        <end position="185"/>
    </location>
</feature>
<proteinExistence type="inferred from homology"/>
<dbReference type="Gene3D" id="1.10.3470.10">
    <property type="entry name" value="ABC transporter involved in vitamin B12 uptake, BtuC"/>
    <property type="match status" value="1"/>
</dbReference>
<evidence type="ECO:0000256" key="3">
    <source>
        <dbReference type="ARBA" id="ARBA00022448"/>
    </source>
</evidence>
<dbReference type="InterPro" id="IPR037294">
    <property type="entry name" value="ABC_BtuC-like"/>
</dbReference>
<gene>
    <name evidence="9" type="ORF">ATK36_1235</name>
</gene>
<evidence type="ECO:0000256" key="5">
    <source>
        <dbReference type="ARBA" id="ARBA00022692"/>
    </source>
</evidence>
<evidence type="ECO:0000313" key="9">
    <source>
        <dbReference type="EMBL" id="PFG57640.1"/>
    </source>
</evidence>
<dbReference type="PANTHER" id="PTHR30472">
    <property type="entry name" value="FERRIC ENTEROBACTIN TRANSPORT SYSTEM PERMEASE PROTEIN"/>
    <property type="match status" value="1"/>
</dbReference>
<feature type="transmembrane region" description="Helical" evidence="8">
    <location>
        <begin position="208"/>
        <end position="231"/>
    </location>
</feature>
<dbReference type="InterPro" id="IPR000522">
    <property type="entry name" value="ABC_transptr_permease_BtuC"/>
</dbReference>
<evidence type="ECO:0000313" key="10">
    <source>
        <dbReference type="Proteomes" id="UP000243542"/>
    </source>
</evidence>
<dbReference type="GO" id="GO:0033214">
    <property type="term" value="P:siderophore-iron import into cell"/>
    <property type="evidence" value="ECO:0007669"/>
    <property type="project" value="TreeGrafter"/>
</dbReference>
<evidence type="ECO:0000256" key="6">
    <source>
        <dbReference type="ARBA" id="ARBA00022989"/>
    </source>
</evidence>
<dbReference type="GO" id="GO:0022857">
    <property type="term" value="F:transmembrane transporter activity"/>
    <property type="evidence" value="ECO:0007669"/>
    <property type="project" value="InterPro"/>
</dbReference>
<feature type="transmembrane region" description="Helical" evidence="8">
    <location>
        <begin position="26"/>
        <end position="45"/>
    </location>
</feature>
<comment type="similarity">
    <text evidence="2">Belongs to the binding-protein-dependent transport system permease family. FecCD subfamily.</text>
</comment>
<keyword evidence="4" id="KW-1003">Cell membrane</keyword>
<protein>
    <submittedName>
        <fullName evidence="9">Iron complex transport system permease protein</fullName>
    </submittedName>
</protein>